<dbReference type="PANTHER" id="PTHR41534:SF2">
    <property type="entry name" value="3-PHENYLPROPIONATE_CINNAMIC ACID DIOXYGENASE SUBUNIT BETA"/>
    <property type="match status" value="1"/>
</dbReference>
<dbReference type="AlphaFoldDB" id="A0A6G8IKR1"/>
<keyword evidence="3" id="KW-0223">Dioxygenase</keyword>
<dbReference type="SUPFAM" id="SSF54427">
    <property type="entry name" value="NTF2-like"/>
    <property type="match status" value="1"/>
</dbReference>
<proteinExistence type="inferred from homology"/>
<comment type="similarity">
    <text evidence="1">Belongs to the bacterial ring-hydroxylating dioxygenase beta subunit family.</text>
</comment>
<evidence type="ECO:0000256" key="1">
    <source>
        <dbReference type="ARBA" id="ARBA00009570"/>
    </source>
</evidence>
<dbReference type="CDD" id="cd00667">
    <property type="entry name" value="ring_hydroxylating_dioxygenases_beta"/>
    <property type="match status" value="1"/>
</dbReference>
<evidence type="ECO:0000313" key="3">
    <source>
        <dbReference type="EMBL" id="QIM53774.1"/>
    </source>
</evidence>
<accession>A0A6G8IKR1</accession>
<dbReference type="InterPro" id="IPR000391">
    <property type="entry name" value="Rng_hydr_dOase-bsu"/>
</dbReference>
<dbReference type="KEGG" id="hcz:G9Q37_17230"/>
<keyword evidence="4" id="KW-1185">Reference proteome</keyword>
<reference evidence="3 4" key="1">
    <citation type="submission" date="2020-03" db="EMBL/GenBank/DDBJ databases">
        <title>Hydrogenophaga sp. nov. isolated from cyanobacterial mat.</title>
        <authorList>
            <person name="Thorat V."/>
            <person name="Kirdat K."/>
            <person name="Tiwarekar B."/>
            <person name="Costa E.D."/>
            <person name="Yadav A."/>
        </authorList>
    </citation>
    <scope>NUCLEOTIDE SEQUENCE [LARGE SCALE GENOMIC DNA]</scope>
    <source>
        <strain evidence="3 4">BA0156</strain>
    </source>
</reference>
<evidence type="ECO:0000313" key="4">
    <source>
        <dbReference type="Proteomes" id="UP000503162"/>
    </source>
</evidence>
<dbReference type="GO" id="GO:0051213">
    <property type="term" value="F:dioxygenase activity"/>
    <property type="evidence" value="ECO:0007669"/>
    <property type="project" value="UniProtKB-KW"/>
</dbReference>
<dbReference type="GO" id="GO:0019380">
    <property type="term" value="P:3-phenylpropionate catabolic process"/>
    <property type="evidence" value="ECO:0007669"/>
    <property type="project" value="TreeGrafter"/>
</dbReference>
<dbReference type="Gene3D" id="3.10.450.50">
    <property type="match status" value="1"/>
</dbReference>
<dbReference type="Pfam" id="PF00866">
    <property type="entry name" value="Ring_hydroxyl_B"/>
    <property type="match status" value="1"/>
</dbReference>
<sequence>MTQDQMLQLMEVSQFIYQEARLQDEHRYDEWERLWTDDAIYWVPANGDDLDPEACMSIIYDNRSRLGLRVKQFYTGKRHTQMPQSRLCRVVSNIEVLGQEDEDLRVRANAIVFESHTRGEVLWACTNTYHLRRLDGQWRMARKKVVLANNHSALYTMSFLV</sequence>
<dbReference type="RefSeq" id="WP_166229108.1">
    <property type="nucleotide sequence ID" value="NZ_CP049989.1"/>
</dbReference>
<dbReference type="Proteomes" id="UP000503162">
    <property type="component" value="Chromosome"/>
</dbReference>
<evidence type="ECO:0000256" key="2">
    <source>
        <dbReference type="ARBA" id="ARBA00023002"/>
    </source>
</evidence>
<dbReference type="EMBL" id="CP049989">
    <property type="protein sequence ID" value="QIM53774.1"/>
    <property type="molecule type" value="Genomic_DNA"/>
</dbReference>
<name>A0A6G8IKR1_9BURK</name>
<dbReference type="InterPro" id="IPR032710">
    <property type="entry name" value="NTF2-like_dom_sf"/>
</dbReference>
<protein>
    <submittedName>
        <fullName evidence="3">Aromatic-ring-hydroxylating dioxygenase subunit beta</fullName>
    </submittedName>
</protein>
<organism evidence="3 4">
    <name type="scientific">Hydrogenophaga crocea</name>
    <dbReference type="NCBI Taxonomy" id="2716225"/>
    <lineage>
        <taxon>Bacteria</taxon>
        <taxon>Pseudomonadati</taxon>
        <taxon>Pseudomonadota</taxon>
        <taxon>Betaproteobacteria</taxon>
        <taxon>Burkholderiales</taxon>
        <taxon>Comamonadaceae</taxon>
        <taxon>Hydrogenophaga</taxon>
    </lineage>
</organism>
<keyword evidence="2" id="KW-0560">Oxidoreductase</keyword>
<gene>
    <name evidence="3" type="ORF">G9Q37_17230</name>
</gene>
<dbReference type="PANTHER" id="PTHR41534">
    <property type="entry name" value="BLR3401 PROTEIN"/>
    <property type="match status" value="1"/>
</dbReference>